<name>A0A2M7PLQ3_9BACT</name>
<feature type="non-terminal residue" evidence="2">
    <location>
        <position position="354"/>
    </location>
</feature>
<gene>
    <name evidence="2" type="ORF">COZ07_08890</name>
</gene>
<dbReference type="Pfam" id="PF03016">
    <property type="entry name" value="Exostosin_GT47"/>
    <property type="match status" value="1"/>
</dbReference>
<dbReference type="AlphaFoldDB" id="A0A2M7PLQ3"/>
<reference evidence="2 3" key="1">
    <citation type="submission" date="2017-09" db="EMBL/GenBank/DDBJ databases">
        <title>Depth-based differentiation of microbial function through sediment-hosted aquifers and enrichment of novel symbionts in the deep terrestrial subsurface.</title>
        <authorList>
            <person name="Probst A.J."/>
            <person name="Ladd B."/>
            <person name="Jarett J.K."/>
            <person name="Geller-Mcgrath D.E."/>
            <person name="Sieber C.M."/>
            <person name="Emerson J.B."/>
            <person name="Anantharaman K."/>
            <person name="Thomas B.C."/>
            <person name="Malmstrom R."/>
            <person name="Stieglmeier M."/>
            <person name="Klingl A."/>
            <person name="Woyke T."/>
            <person name="Ryan C.M."/>
            <person name="Banfield J.F."/>
        </authorList>
    </citation>
    <scope>NUCLEOTIDE SEQUENCE [LARGE SCALE GENOMIC DNA]</scope>
    <source>
        <strain evidence="2">CG_4_10_14_3_um_filter_34_13</strain>
    </source>
</reference>
<sequence>MIDVIWLSYKADIPARGYWDQGMIEDIFNNKMWDPINGYQFKHTEMVNIDFNNFEIANEGAVIVFPARSQVEFTDRLNEDLKRLKWVVLILTGDEEASFPIEKIDHPNIKIWVMDPRRKNKDVGRLPNGYPPQAHLIKDMDGSKRDKDWFFAGQVTHKRRVQCAKELKKLEAGDLVETESFTAGLPHEEYYERMTNAKICPCPSGPETPDTFRLYEALEAGCIPIADEQTPQENFKRGYFTFLFEEEPPFPVIRNYESLVGYVQEALMDWKNLSNKTMAWWIKYKRKITYKMADDIAEVSGIIGKKEIKEAVTVLIPTNPIPSHPDTLVLDETIEMVRHHLPNSEIIIMFDGVR</sequence>
<organism evidence="2 3">
    <name type="scientific">Candidatus Infernicultor aquiphilus</name>
    <dbReference type="NCBI Taxonomy" id="1805029"/>
    <lineage>
        <taxon>Bacteria</taxon>
        <taxon>Pseudomonadati</taxon>
        <taxon>Atribacterota</taxon>
        <taxon>Candidatus Phoenicimicrobiia</taxon>
        <taxon>Candidatus Pheonicimicrobiales</taxon>
        <taxon>Candidatus Phoenicimicrobiaceae</taxon>
        <taxon>Candidatus Infernicultor</taxon>
    </lineage>
</organism>
<accession>A0A2M7PLQ3</accession>
<dbReference type="EMBL" id="PFKO01000326">
    <property type="protein sequence ID" value="PIY31553.1"/>
    <property type="molecule type" value="Genomic_DNA"/>
</dbReference>
<dbReference type="Proteomes" id="UP000230646">
    <property type="component" value="Unassembled WGS sequence"/>
</dbReference>
<dbReference type="RefSeq" id="WP_406608253.1">
    <property type="nucleotide sequence ID" value="NZ_PFKO01000326.1"/>
</dbReference>
<feature type="domain" description="Exostosin GT47" evidence="1">
    <location>
        <begin position="118"/>
        <end position="225"/>
    </location>
</feature>
<evidence type="ECO:0000313" key="2">
    <source>
        <dbReference type="EMBL" id="PIY31553.1"/>
    </source>
</evidence>
<evidence type="ECO:0000259" key="1">
    <source>
        <dbReference type="Pfam" id="PF03016"/>
    </source>
</evidence>
<proteinExistence type="predicted"/>
<comment type="caution">
    <text evidence="2">The sequence shown here is derived from an EMBL/GenBank/DDBJ whole genome shotgun (WGS) entry which is preliminary data.</text>
</comment>
<protein>
    <recommendedName>
        <fullName evidence="1">Exostosin GT47 domain-containing protein</fullName>
    </recommendedName>
</protein>
<evidence type="ECO:0000313" key="3">
    <source>
        <dbReference type="Proteomes" id="UP000230646"/>
    </source>
</evidence>
<dbReference type="InterPro" id="IPR040911">
    <property type="entry name" value="Exostosin_GT47"/>
</dbReference>